<dbReference type="SMART" id="SM00184">
    <property type="entry name" value="RING"/>
    <property type="match status" value="1"/>
</dbReference>
<comment type="caution">
    <text evidence="3">The sequence shown here is derived from an EMBL/GenBank/DDBJ whole genome shotgun (WGS) entry which is preliminary data.</text>
</comment>
<name>A0AAV0TJH7_HYABA</name>
<keyword evidence="1" id="KW-0479">Metal-binding</keyword>
<dbReference type="Gene3D" id="2.130.10.10">
    <property type="entry name" value="YVTN repeat-like/Quinoprotein amine dehydrogenase"/>
    <property type="match status" value="1"/>
</dbReference>
<dbReference type="PANTHER" id="PTHR23287">
    <property type="entry name" value="RUBY-EYE2-LIKE PROTEIN"/>
    <property type="match status" value="1"/>
</dbReference>
<accession>A0AAV0TJH7</accession>
<dbReference type="InterPro" id="IPR015943">
    <property type="entry name" value="WD40/YVTN_repeat-like_dom_sf"/>
</dbReference>
<sequence length="1580" mass="175016">MPSSRGDAGTSAVRSRPLLHYKDLGLRTQNRKVQFTCVHASENFLACGANNGSVYLYATSALGRSELDSRVSLAKYHLVKMITPPSNDRVAVACLSICPQQKRLVVGTKRGVVYALQLAEYHKIGEKIEFSHDFHKGFPITCFLWDKRGARLISACNAGLVCQTVLRAGMSALFGSTDTELLLKEETGIVQLDLARSGSSHILMVSSQLRVLLLNLSFEHESAVQIGTKARQGAYGACFFTSLNVESIDPAKKREIKVFSSRPGRRVWVADPLSGTVSSTLKFSLTKSPTQFLQSPKCAMEEDIQPRDLSINKLGRFQFLQDPSYAPQDVKDATTLLVSWNIGSRVLFFLDPLSVEIVEWHLDLGTIHDLRVVNETTLVVLHGDVPKVSLIQSCSADQFLQIYGSGDIKKAVELAVEFNFNDAAVVNSLHTQWLAYLERIDTGSGEHEELTKALKMLMEQTKALEEEYRMAVQGILPTTNELDLEPLQVIYKQRPQQAIAVTSASSSGLFADQDESQDTEVTLATSSTLHKPIEYFDVLAPSTQSYSKGVCTPDGSVLEARLMNIPELPPANAVLDDDLRENYIGEIMEDVKRSEQLRSEEGTMNMNLLPTIRVGSTAAVKAFSTFIPGSSMLTHLMDGSGITAPFGRSDASGLFSAFPDFGDEELVIDPDPRLLQPRHSHRYKLDADANECSVLRIAMSTIGEADESNVDTEVLLEAIAMDIWDSDLKYTSNLPISEQLNLPKNAVDGDSVDECVLVGADGQAGRQTHNAEDEQKILPRKEGLESVERSLTQMPVVAASSDETCTPIDKPRQVLVQRASMSTDEVRATQRAIQKHFGAAPSCEVMFRCIVSGRIAASSELEPTIRRDMSELTSELHAASATAEKTKHLARRLWPASGITRVCACLTSSYLLQGDMALVRTTIKAWLNCFDPTAQHDDADDCMEDNSMRPNAVVSGGFARGEALVDGDGLPLTRGDWNLVRALVSVYFAAWAAGSKLHLHPVNPKAEAHGKVYRLYESEMGIAFVLEPRYNWDDGAEDFPTYLATAAEAEAFVSKYGVYINPELAAEVCNLRRFTGALTTVLDDVVSSADMADICNEIVEWISEEEADKAIAALKEHDSLCLLLHLLDLLLKKCPQDTIDICVCEYPVLYPWNIERALFGTELDWEALVGELDGVHDMMLPNAVAQTSRYLRYLVRLLEKKGDEAGKDAQVVSRCLDLCFAGSAVVGDLFDHKERHGRLEWIAALVRQPSRYVYDHTKCWSMFTEHNALLPLLELTMLSLHDVTAFDRGFAELSELVALLTKSEELLAFDELFARVAVLPHQSERCLCEILHQIQASVSSENRNEPLCSATVHALLNCVNLDYGMRLLGQFPLVFTAIPLQTYCTIVETHVLTERQKHEIVQMLEIVDSNVWASYKEDVSATSSVSFAPQLAAVLQLEMDALVPALDREQYEMWESKCKQYSDERTSHRSRQVEDVGFDNDRLLRTLTSDRLGEKRLAASGTAPMACRSFEYRNSDWGGEVQLHDSTCAACELPVVLVQDDNRNLDVVLLPCGHAFHDLCLDDRSCPTCLEANLETLIWC</sequence>
<dbReference type="InterPro" id="IPR001841">
    <property type="entry name" value="Znf_RING"/>
</dbReference>
<keyword evidence="1" id="KW-0863">Zinc-finger</keyword>
<evidence type="ECO:0000313" key="3">
    <source>
        <dbReference type="EMBL" id="CAI5721670.1"/>
    </source>
</evidence>
<keyword evidence="4" id="KW-1185">Reference proteome</keyword>
<dbReference type="EMBL" id="CANTFL010000389">
    <property type="protein sequence ID" value="CAI5721670.1"/>
    <property type="molecule type" value="Genomic_DNA"/>
</dbReference>
<keyword evidence="1" id="KW-0862">Zinc</keyword>
<evidence type="ECO:0000256" key="1">
    <source>
        <dbReference type="PROSITE-ProRule" id="PRU00175"/>
    </source>
</evidence>
<dbReference type="Proteomes" id="UP001162031">
    <property type="component" value="Unassembled WGS sequence"/>
</dbReference>
<organism evidence="3 4">
    <name type="scientific">Hyaloperonospora brassicae</name>
    <name type="common">Brassica downy mildew</name>
    <name type="synonym">Peronospora brassicae</name>
    <dbReference type="NCBI Taxonomy" id="162125"/>
    <lineage>
        <taxon>Eukaryota</taxon>
        <taxon>Sar</taxon>
        <taxon>Stramenopiles</taxon>
        <taxon>Oomycota</taxon>
        <taxon>Peronosporomycetes</taxon>
        <taxon>Peronosporales</taxon>
        <taxon>Peronosporaceae</taxon>
        <taxon>Hyaloperonospora</taxon>
    </lineage>
</organism>
<dbReference type="SUPFAM" id="SSF57850">
    <property type="entry name" value="RING/U-box"/>
    <property type="match status" value="1"/>
</dbReference>
<dbReference type="PANTHER" id="PTHR23287:SF16">
    <property type="entry name" value="TECTONIN BETA-PROPELLER REPEAT-CONTAINING PROTEIN 2"/>
    <property type="match status" value="1"/>
</dbReference>
<evidence type="ECO:0000313" key="4">
    <source>
        <dbReference type="Proteomes" id="UP001162031"/>
    </source>
</evidence>
<evidence type="ECO:0000259" key="2">
    <source>
        <dbReference type="PROSITE" id="PS50089"/>
    </source>
</evidence>
<dbReference type="SUPFAM" id="SSF50978">
    <property type="entry name" value="WD40 repeat-like"/>
    <property type="match status" value="1"/>
</dbReference>
<dbReference type="InterPro" id="IPR036322">
    <property type="entry name" value="WD40_repeat_dom_sf"/>
</dbReference>
<dbReference type="PROSITE" id="PS50089">
    <property type="entry name" value="ZF_RING_2"/>
    <property type="match status" value="1"/>
</dbReference>
<feature type="domain" description="RING-type" evidence="2">
    <location>
        <begin position="1528"/>
        <end position="1569"/>
    </location>
</feature>
<protein>
    <recommendedName>
        <fullName evidence="2">RING-type domain-containing protein</fullName>
    </recommendedName>
</protein>
<reference evidence="3" key="1">
    <citation type="submission" date="2022-12" db="EMBL/GenBank/DDBJ databases">
        <authorList>
            <person name="Webb A."/>
        </authorList>
    </citation>
    <scope>NUCLEOTIDE SEQUENCE</scope>
    <source>
        <strain evidence="3">Hp1</strain>
    </source>
</reference>
<proteinExistence type="predicted"/>
<gene>
    <name evidence="3" type="ORF">HBR001_LOCUS2678</name>
</gene>
<dbReference type="GO" id="GO:0008270">
    <property type="term" value="F:zinc ion binding"/>
    <property type="evidence" value="ECO:0007669"/>
    <property type="project" value="UniProtKB-KW"/>
</dbReference>